<dbReference type="AlphaFoldDB" id="A0A1M5FA17"/>
<protein>
    <recommendedName>
        <fullName evidence="3">Holliday junction resolvase RusA (Prophage-encoded endonuclease)</fullName>
    </recommendedName>
</protein>
<sequence>MDEHVMNAYEAIEKARKELYWAFNESIRRGEPPAGVLPSDDVKVSLDDGVISIHIPDYPPRTAKAKQYAKDRWLNNVLFAIQSLDKCPRFDKAFIWIKFFLPARDWDVDNRDISPIINGVRYAGIIKDDTFKHVSYGCEGFQSDNPHTEIYIVERNCTDKILDVINKNG</sequence>
<dbReference type="SUPFAM" id="SSF103084">
    <property type="entry name" value="Holliday junction resolvase RusA"/>
    <property type="match status" value="1"/>
</dbReference>
<keyword evidence="2" id="KW-1185">Reference proteome</keyword>
<dbReference type="RefSeq" id="WP_073346508.1">
    <property type="nucleotide sequence ID" value="NZ_FQVH01000057.1"/>
</dbReference>
<evidence type="ECO:0000313" key="2">
    <source>
        <dbReference type="Proteomes" id="UP000184088"/>
    </source>
</evidence>
<gene>
    <name evidence="1" type="ORF">SAMN02746089_02707</name>
</gene>
<dbReference type="GO" id="GO:0000287">
    <property type="term" value="F:magnesium ion binding"/>
    <property type="evidence" value="ECO:0007669"/>
    <property type="project" value="InterPro"/>
</dbReference>
<dbReference type="EMBL" id="FQVH01000057">
    <property type="protein sequence ID" value="SHF87911.1"/>
    <property type="molecule type" value="Genomic_DNA"/>
</dbReference>
<dbReference type="InterPro" id="IPR036614">
    <property type="entry name" value="RusA-like_sf"/>
</dbReference>
<proteinExistence type="predicted"/>
<organism evidence="1 2">
    <name type="scientific">Caldanaerobius fijiensis DSM 17918</name>
    <dbReference type="NCBI Taxonomy" id="1121256"/>
    <lineage>
        <taxon>Bacteria</taxon>
        <taxon>Bacillati</taxon>
        <taxon>Bacillota</taxon>
        <taxon>Clostridia</taxon>
        <taxon>Thermoanaerobacterales</taxon>
        <taxon>Thermoanaerobacteraceae</taxon>
        <taxon>Caldanaerobius</taxon>
    </lineage>
</organism>
<name>A0A1M5FA17_9THEO</name>
<dbReference type="STRING" id="1121256.SAMN02746089_02707"/>
<dbReference type="OrthoDB" id="1898172at2"/>
<dbReference type="GO" id="GO:0006281">
    <property type="term" value="P:DNA repair"/>
    <property type="evidence" value="ECO:0007669"/>
    <property type="project" value="InterPro"/>
</dbReference>
<reference evidence="1 2" key="1">
    <citation type="submission" date="2016-11" db="EMBL/GenBank/DDBJ databases">
        <authorList>
            <person name="Jaros S."/>
            <person name="Januszkiewicz K."/>
            <person name="Wedrychowicz H."/>
        </authorList>
    </citation>
    <scope>NUCLEOTIDE SEQUENCE [LARGE SCALE GENOMIC DNA]</scope>
    <source>
        <strain evidence="1 2">DSM 17918</strain>
    </source>
</reference>
<evidence type="ECO:0000313" key="1">
    <source>
        <dbReference type="EMBL" id="SHF87911.1"/>
    </source>
</evidence>
<accession>A0A1M5FA17</accession>
<evidence type="ECO:0008006" key="3">
    <source>
        <dbReference type="Google" id="ProtNLM"/>
    </source>
</evidence>
<dbReference type="GO" id="GO:0006310">
    <property type="term" value="P:DNA recombination"/>
    <property type="evidence" value="ECO:0007669"/>
    <property type="project" value="InterPro"/>
</dbReference>
<dbReference type="Proteomes" id="UP000184088">
    <property type="component" value="Unassembled WGS sequence"/>
</dbReference>